<comment type="caution">
    <text evidence="1">The sequence shown here is derived from an EMBL/GenBank/DDBJ whole genome shotgun (WGS) entry which is preliminary data.</text>
</comment>
<protein>
    <submittedName>
        <fullName evidence="1">Uncharacterized protein</fullName>
    </submittedName>
</protein>
<evidence type="ECO:0000313" key="1">
    <source>
        <dbReference type="EMBL" id="MED6283854.1"/>
    </source>
</evidence>
<sequence>MFKVSYLFVLLPQESSNPGFMLWQPSALAQSPQCWILPQPKYSNLRRNQVWFHLQLTAQYQFPQTSSPCSPSTNCSPKTHQKVLTVILDNSTVAQQRLFSLPRLRIILPHQHLFIETCCASSPGSSPTYIILSNKLVKHFSCLLSVILHVGQIYKEHYDSY</sequence>
<evidence type="ECO:0000313" key="2">
    <source>
        <dbReference type="Proteomes" id="UP001352852"/>
    </source>
</evidence>
<gene>
    <name evidence="1" type="ORF">CHARACLAT_013246</name>
</gene>
<organism evidence="1 2">
    <name type="scientific">Characodon lateralis</name>
    <dbReference type="NCBI Taxonomy" id="208331"/>
    <lineage>
        <taxon>Eukaryota</taxon>
        <taxon>Metazoa</taxon>
        <taxon>Chordata</taxon>
        <taxon>Craniata</taxon>
        <taxon>Vertebrata</taxon>
        <taxon>Euteleostomi</taxon>
        <taxon>Actinopterygii</taxon>
        <taxon>Neopterygii</taxon>
        <taxon>Teleostei</taxon>
        <taxon>Neoteleostei</taxon>
        <taxon>Acanthomorphata</taxon>
        <taxon>Ovalentaria</taxon>
        <taxon>Atherinomorphae</taxon>
        <taxon>Cyprinodontiformes</taxon>
        <taxon>Goodeidae</taxon>
        <taxon>Characodon</taxon>
    </lineage>
</organism>
<dbReference type="Proteomes" id="UP001352852">
    <property type="component" value="Unassembled WGS sequence"/>
</dbReference>
<reference evidence="1 2" key="1">
    <citation type="submission" date="2021-06" db="EMBL/GenBank/DDBJ databases">
        <authorList>
            <person name="Palmer J.M."/>
        </authorList>
    </citation>
    <scope>NUCLEOTIDE SEQUENCE [LARGE SCALE GENOMIC DNA]</scope>
    <source>
        <strain evidence="1 2">CL_MEX2019</strain>
        <tissue evidence="1">Muscle</tissue>
    </source>
</reference>
<accession>A0ABU7EDJ1</accession>
<name>A0ABU7EDJ1_9TELE</name>
<proteinExistence type="predicted"/>
<dbReference type="EMBL" id="JAHUTJ010050128">
    <property type="protein sequence ID" value="MED6283854.1"/>
    <property type="molecule type" value="Genomic_DNA"/>
</dbReference>
<keyword evidence="2" id="KW-1185">Reference proteome</keyword>